<protein>
    <recommendedName>
        <fullName evidence="3 10">Quinolinate synthase</fullName>
        <ecNumber evidence="3 10">2.5.1.72</ecNumber>
    </recommendedName>
</protein>
<keyword evidence="8" id="KW-0408">Iron</keyword>
<dbReference type="SUPFAM" id="SSF142754">
    <property type="entry name" value="NadA-like"/>
    <property type="match status" value="1"/>
</dbReference>
<evidence type="ECO:0000256" key="8">
    <source>
        <dbReference type="ARBA" id="ARBA00023004"/>
    </source>
</evidence>
<comment type="pathway">
    <text evidence="2">Cofactor biosynthesis; NAD(+) biosynthesis; quinolinate from iminoaspartate: step 1/1.</text>
</comment>
<reference evidence="11" key="1">
    <citation type="journal article" date="2021" name="PeerJ">
        <title>Extensive microbial diversity within the chicken gut microbiome revealed by metagenomics and culture.</title>
        <authorList>
            <person name="Gilroy R."/>
            <person name="Ravi A."/>
            <person name="Getino M."/>
            <person name="Pursley I."/>
            <person name="Horton D.L."/>
            <person name="Alikhan N.F."/>
            <person name="Baker D."/>
            <person name="Gharbi K."/>
            <person name="Hall N."/>
            <person name="Watson M."/>
            <person name="Adriaenssens E.M."/>
            <person name="Foster-Nyarko E."/>
            <person name="Jarju S."/>
            <person name="Secka A."/>
            <person name="Antonio M."/>
            <person name="Oren A."/>
            <person name="Chaudhuri R.R."/>
            <person name="La Ragione R."/>
            <person name="Hildebrand F."/>
            <person name="Pallen M.J."/>
        </authorList>
    </citation>
    <scope>NUCLEOTIDE SEQUENCE</scope>
    <source>
        <strain evidence="11">ChiGjej1B1-1692</strain>
    </source>
</reference>
<sequence>MTVREEIEKLKKEKNAVILAHYYVSPEVQELADYVGDSFYLSKIAVGLEEQTIVFCGVSFMGESTKVLNPEKTVLMPDAAADCAMAHMADVETIEKMRRKYEDLAVVCYINSTAELKSHSDVCVTSANAVRIVKALPNKNIFFIPDRNLAHYIAGLAPEKNFVYNDGYCPVHEKMQTAEVLKAKAEHPAAEVLTHPECPAEVLEISDYIGSTSGIISYAGKSEAEEFIICTENGVRYELEKQYPDKKFWFTDTEPVCMDMKMITPEKILHVLKTGENEVKMEDALRKTAEYPLERMLELAK</sequence>
<dbReference type="AlphaFoldDB" id="A0A9D2NVV4"/>
<evidence type="ECO:0000256" key="10">
    <source>
        <dbReference type="NCBIfam" id="TIGR00550"/>
    </source>
</evidence>
<dbReference type="GO" id="GO:0046872">
    <property type="term" value="F:metal ion binding"/>
    <property type="evidence" value="ECO:0007669"/>
    <property type="project" value="UniProtKB-KW"/>
</dbReference>
<evidence type="ECO:0000256" key="7">
    <source>
        <dbReference type="ARBA" id="ARBA00022723"/>
    </source>
</evidence>
<dbReference type="EC" id="2.5.1.72" evidence="3 10"/>
<organism evidence="11 12">
    <name type="scientific">Candidatus Mediterraneibacter faecigallinarum</name>
    <dbReference type="NCBI Taxonomy" id="2838669"/>
    <lineage>
        <taxon>Bacteria</taxon>
        <taxon>Bacillati</taxon>
        <taxon>Bacillota</taxon>
        <taxon>Clostridia</taxon>
        <taxon>Lachnospirales</taxon>
        <taxon>Lachnospiraceae</taxon>
        <taxon>Mediterraneibacter</taxon>
    </lineage>
</organism>
<gene>
    <name evidence="11" type="primary">nadA</name>
    <name evidence="11" type="ORF">H9757_02760</name>
</gene>
<dbReference type="GO" id="GO:0008987">
    <property type="term" value="F:quinolinate synthetase A activity"/>
    <property type="evidence" value="ECO:0007669"/>
    <property type="project" value="UniProtKB-UniRule"/>
</dbReference>
<keyword evidence="6 11" id="KW-0808">Transferase</keyword>
<dbReference type="GO" id="GO:0005829">
    <property type="term" value="C:cytosol"/>
    <property type="evidence" value="ECO:0007669"/>
    <property type="project" value="TreeGrafter"/>
</dbReference>
<evidence type="ECO:0000256" key="3">
    <source>
        <dbReference type="ARBA" id="ARBA00012669"/>
    </source>
</evidence>
<comment type="caution">
    <text evidence="11">The sequence shown here is derived from an EMBL/GenBank/DDBJ whole genome shotgun (WGS) entry which is preliminary data.</text>
</comment>
<dbReference type="GO" id="GO:0034628">
    <property type="term" value="P:'de novo' NAD+ biosynthetic process from L-aspartate"/>
    <property type="evidence" value="ECO:0007669"/>
    <property type="project" value="TreeGrafter"/>
</dbReference>
<evidence type="ECO:0000313" key="11">
    <source>
        <dbReference type="EMBL" id="HJC37974.1"/>
    </source>
</evidence>
<comment type="cofactor">
    <cofactor evidence="1">
        <name>[4Fe-4S] cluster</name>
        <dbReference type="ChEBI" id="CHEBI:49883"/>
    </cofactor>
</comment>
<dbReference type="InterPro" id="IPR003473">
    <property type="entry name" value="NadA"/>
</dbReference>
<dbReference type="NCBIfam" id="NF006878">
    <property type="entry name" value="PRK09375.1-2"/>
    <property type="match status" value="1"/>
</dbReference>
<keyword evidence="5" id="KW-0662">Pyridine nucleotide biosynthesis</keyword>
<dbReference type="Proteomes" id="UP000823894">
    <property type="component" value="Unassembled WGS sequence"/>
</dbReference>
<dbReference type="Pfam" id="PF02445">
    <property type="entry name" value="NadA"/>
    <property type="match status" value="1"/>
</dbReference>
<dbReference type="NCBIfam" id="TIGR00550">
    <property type="entry name" value="nadA"/>
    <property type="match status" value="1"/>
</dbReference>
<keyword evidence="4" id="KW-0004">4Fe-4S</keyword>
<dbReference type="InterPro" id="IPR036094">
    <property type="entry name" value="NadA_sf"/>
</dbReference>
<name>A0A9D2NVV4_9FIRM</name>
<evidence type="ECO:0000256" key="2">
    <source>
        <dbReference type="ARBA" id="ARBA00005065"/>
    </source>
</evidence>
<dbReference type="Gene3D" id="3.40.50.10800">
    <property type="entry name" value="NadA-like"/>
    <property type="match status" value="3"/>
</dbReference>
<evidence type="ECO:0000256" key="5">
    <source>
        <dbReference type="ARBA" id="ARBA00022642"/>
    </source>
</evidence>
<evidence type="ECO:0000256" key="9">
    <source>
        <dbReference type="ARBA" id="ARBA00023014"/>
    </source>
</evidence>
<dbReference type="PANTHER" id="PTHR30573:SF0">
    <property type="entry name" value="QUINOLINATE SYNTHASE, CHLOROPLASTIC"/>
    <property type="match status" value="1"/>
</dbReference>
<keyword evidence="7" id="KW-0479">Metal-binding</keyword>
<accession>A0A9D2NVV4</accession>
<evidence type="ECO:0000256" key="1">
    <source>
        <dbReference type="ARBA" id="ARBA00001966"/>
    </source>
</evidence>
<dbReference type="GO" id="GO:0051539">
    <property type="term" value="F:4 iron, 4 sulfur cluster binding"/>
    <property type="evidence" value="ECO:0007669"/>
    <property type="project" value="UniProtKB-KW"/>
</dbReference>
<proteinExistence type="predicted"/>
<evidence type="ECO:0000313" key="12">
    <source>
        <dbReference type="Proteomes" id="UP000823894"/>
    </source>
</evidence>
<evidence type="ECO:0000256" key="4">
    <source>
        <dbReference type="ARBA" id="ARBA00022485"/>
    </source>
</evidence>
<dbReference type="PANTHER" id="PTHR30573">
    <property type="entry name" value="QUINOLINATE SYNTHETASE A"/>
    <property type="match status" value="1"/>
</dbReference>
<evidence type="ECO:0000256" key="6">
    <source>
        <dbReference type="ARBA" id="ARBA00022679"/>
    </source>
</evidence>
<keyword evidence="9" id="KW-0411">Iron-sulfur</keyword>
<reference evidence="11" key="2">
    <citation type="submission" date="2021-04" db="EMBL/GenBank/DDBJ databases">
        <authorList>
            <person name="Gilroy R."/>
        </authorList>
    </citation>
    <scope>NUCLEOTIDE SEQUENCE</scope>
    <source>
        <strain evidence="11">ChiGjej1B1-1692</strain>
    </source>
</reference>
<dbReference type="EMBL" id="DWWK01000034">
    <property type="protein sequence ID" value="HJC37974.1"/>
    <property type="molecule type" value="Genomic_DNA"/>
</dbReference>